<dbReference type="EMBL" id="CADCXV010001210">
    <property type="protein sequence ID" value="CAB0042596.1"/>
    <property type="molecule type" value="Genomic_DNA"/>
</dbReference>
<dbReference type="Proteomes" id="UP000479190">
    <property type="component" value="Unassembled WGS sequence"/>
</dbReference>
<gene>
    <name evidence="1" type="ORF">TBRA_LOCUS14209</name>
</gene>
<keyword evidence="2" id="KW-1185">Reference proteome</keyword>
<evidence type="ECO:0000313" key="1">
    <source>
        <dbReference type="EMBL" id="CAB0042596.1"/>
    </source>
</evidence>
<reference evidence="1 2" key="1">
    <citation type="submission" date="2020-02" db="EMBL/GenBank/DDBJ databases">
        <authorList>
            <person name="Ferguson B K."/>
        </authorList>
    </citation>
    <scope>NUCLEOTIDE SEQUENCE [LARGE SCALE GENOMIC DNA]</scope>
</reference>
<dbReference type="AlphaFoldDB" id="A0A6H5J585"/>
<protein>
    <submittedName>
        <fullName evidence="1">Uncharacterized protein</fullName>
    </submittedName>
</protein>
<organism evidence="1 2">
    <name type="scientific">Trichogramma brassicae</name>
    <dbReference type="NCBI Taxonomy" id="86971"/>
    <lineage>
        <taxon>Eukaryota</taxon>
        <taxon>Metazoa</taxon>
        <taxon>Ecdysozoa</taxon>
        <taxon>Arthropoda</taxon>
        <taxon>Hexapoda</taxon>
        <taxon>Insecta</taxon>
        <taxon>Pterygota</taxon>
        <taxon>Neoptera</taxon>
        <taxon>Endopterygota</taxon>
        <taxon>Hymenoptera</taxon>
        <taxon>Apocrita</taxon>
        <taxon>Proctotrupomorpha</taxon>
        <taxon>Chalcidoidea</taxon>
        <taxon>Trichogrammatidae</taxon>
        <taxon>Trichogramma</taxon>
    </lineage>
</organism>
<proteinExistence type="predicted"/>
<accession>A0A6H5J585</accession>
<name>A0A6H5J585_9HYME</name>
<sequence length="134" mass="15230">MAPDWLLRARAARHSAPLQQQQHQQRFILSLYVQTIYAAPTARVTTHTRRMSNPRKRASQFLHSYLCIVMVRDVENGRVYVRFDARTARNCCCCSPTTHTRTAHTLEFAAAAPHARSAAAMHANEHESDGDRLC</sequence>
<evidence type="ECO:0000313" key="2">
    <source>
        <dbReference type="Proteomes" id="UP000479190"/>
    </source>
</evidence>